<dbReference type="Proteomes" id="UP000494365">
    <property type="component" value="Unassembled WGS sequence"/>
</dbReference>
<dbReference type="AlphaFoldDB" id="A0A6S7DG27"/>
<organism evidence="1 2">
    <name type="scientific">Paraburkholderia ultramafica</name>
    <dbReference type="NCBI Taxonomy" id="1544867"/>
    <lineage>
        <taxon>Bacteria</taxon>
        <taxon>Pseudomonadati</taxon>
        <taxon>Pseudomonadota</taxon>
        <taxon>Betaproteobacteria</taxon>
        <taxon>Burkholderiales</taxon>
        <taxon>Burkholderiaceae</taxon>
        <taxon>Paraburkholderia</taxon>
    </lineage>
</organism>
<evidence type="ECO:0000313" key="1">
    <source>
        <dbReference type="EMBL" id="CAB3804683.1"/>
    </source>
</evidence>
<sequence>MPNKKTIVRTNSTPNSIKEVHLKAVTFAELWAAYPHSAPCTDPSTGKPAFQDECAIRFGTCLAGVGITNKSFKGEKRSAGFTVTRQVTCFGLRKWRNGFSVAPLLVVPPLCQLRAQAGKIT</sequence>
<protein>
    <submittedName>
        <fullName evidence="1">Uncharacterized protein</fullName>
    </submittedName>
</protein>
<proteinExistence type="predicted"/>
<reference evidence="1 2" key="1">
    <citation type="submission" date="2020-04" db="EMBL/GenBank/DDBJ databases">
        <authorList>
            <person name="De Canck E."/>
        </authorList>
    </citation>
    <scope>NUCLEOTIDE SEQUENCE [LARGE SCALE GENOMIC DNA]</scope>
    <source>
        <strain evidence="1 2">LMG 28614</strain>
    </source>
</reference>
<evidence type="ECO:0000313" key="2">
    <source>
        <dbReference type="Proteomes" id="UP000494365"/>
    </source>
</evidence>
<dbReference type="EMBL" id="CADIKK010000039">
    <property type="protein sequence ID" value="CAB3804683.1"/>
    <property type="molecule type" value="Genomic_DNA"/>
</dbReference>
<gene>
    <name evidence="1" type="ORF">LMG28614_06056</name>
</gene>
<name>A0A6S7DG27_9BURK</name>
<accession>A0A6S7DG27</accession>
<dbReference type="RefSeq" id="WP_246279262.1">
    <property type="nucleotide sequence ID" value="NZ_CADIKK010000039.1"/>
</dbReference>
<keyword evidence="2" id="KW-1185">Reference proteome</keyword>